<dbReference type="EMBL" id="BSNN01000004">
    <property type="protein sequence ID" value="GLQ35150.1"/>
    <property type="molecule type" value="Genomic_DNA"/>
</dbReference>
<dbReference type="PANTHER" id="PTHR30319:SF1">
    <property type="entry name" value="TRANSCRIPTIONAL REPRESSOR PAAX"/>
    <property type="match status" value="1"/>
</dbReference>
<evidence type="ECO:0000313" key="3">
    <source>
        <dbReference type="EMBL" id="GLQ35150.1"/>
    </source>
</evidence>
<proteinExistence type="predicted"/>
<keyword evidence="4" id="KW-1185">Reference proteome</keyword>
<dbReference type="InterPro" id="IPR012906">
    <property type="entry name" value="PaaX-like_N"/>
</dbReference>
<organism evidence="3 4">
    <name type="scientific">Amylibacter marinus</name>
    <dbReference type="NCBI Taxonomy" id="1475483"/>
    <lineage>
        <taxon>Bacteria</taxon>
        <taxon>Pseudomonadati</taxon>
        <taxon>Pseudomonadota</taxon>
        <taxon>Alphaproteobacteria</taxon>
        <taxon>Rhodobacterales</taxon>
        <taxon>Paracoccaceae</taxon>
        <taxon>Amylibacter</taxon>
    </lineage>
</organism>
<dbReference type="InterPro" id="IPR036388">
    <property type="entry name" value="WH-like_DNA-bd_sf"/>
</dbReference>
<dbReference type="PANTHER" id="PTHR30319">
    <property type="entry name" value="PHENYLACETIC ACID REGULATOR-RELATED TRANSCRIPTIONAL REPRESSOR"/>
    <property type="match status" value="1"/>
</dbReference>
<dbReference type="Pfam" id="PF07848">
    <property type="entry name" value="PaaX"/>
    <property type="match status" value="1"/>
</dbReference>
<dbReference type="InterPro" id="IPR036390">
    <property type="entry name" value="WH_DNA-bd_sf"/>
</dbReference>
<gene>
    <name evidence="3" type="primary">paaX</name>
    <name evidence="3" type="ORF">GCM10007939_14330</name>
</gene>
<dbReference type="Proteomes" id="UP001156694">
    <property type="component" value="Unassembled WGS sequence"/>
</dbReference>
<dbReference type="PIRSF" id="PIRSF020623">
    <property type="entry name" value="PaaX"/>
    <property type="match status" value="1"/>
</dbReference>
<reference evidence="4" key="1">
    <citation type="journal article" date="2019" name="Int. J. Syst. Evol. Microbiol.">
        <title>The Global Catalogue of Microorganisms (GCM) 10K type strain sequencing project: providing services to taxonomists for standard genome sequencing and annotation.</title>
        <authorList>
            <consortium name="The Broad Institute Genomics Platform"/>
            <consortium name="The Broad Institute Genome Sequencing Center for Infectious Disease"/>
            <person name="Wu L."/>
            <person name="Ma J."/>
        </authorList>
    </citation>
    <scope>NUCLEOTIDE SEQUENCE [LARGE SCALE GENOMIC DNA]</scope>
    <source>
        <strain evidence="4">NBRC 110140</strain>
    </source>
</reference>
<dbReference type="Gene3D" id="1.10.10.10">
    <property type="entry name" value="Winged helix-like DNA-binding domain superfamily/Winged helix DNA-binding domain"/>
    <property type="match status" value="1"/>
</dbReference>
<name>A0ABQ5VUN3_9RHOB</name>
<sequence length="275" mass="30176">MITPLVRDLHDAGRLRVWSLIITILGDVAHPHGGTMSMSDLLTLTDHMDIDQGAIRTALSRLSKEEWVIAKKTGRTSAYAFSHGGRAAFESASAQVYAPRYAPESDAWVIAVLPPQRAKDRQAMQKTLAETNALQSQSGVALWPATLAPKMGYLEQLGCLSFVGDLDRVPSWAKAEFPPPEAELLAKRFIAKYQEIGNSDTPLPALDAMVARILILHDWRRMVLRYPAVPAALQPDVWTMTAAHALVVKVYKGLLSQSESGPISLKARAILDARF</sequence>
<evidence type="ECO:0000259" key="2">
    <source>
        <dbReference type="Pfam" id="PF08223"/>
    </source>
</evidence>
<protein>
    <submittedName>
        <fullName evidence="3">Phenylacetic acid degradation operon negative regulatory protein</fullName>
    </submittedName>
</protein>
<evidence type="ECO:0000259" key="1">
    <source>
        <dbReference type="Pfam" id="PF07848"/>
    </source>
</evidence>
<dbReference type="Pfam" id="PF08223">
    <property type="entry name" value="PaaX_C"/>
    <property type="match status" value="1"/>
</dbReference>
<feature type="domain" description="Transcriptional repressor PaaX-like N-terminal" evidence="1">
    <location>
        <begin position="18"/>
        <end position="83"/>
    </location>
</feature>
<dbReference type="SUPFAM" id="SSF46785">
    <property type="entry name" value="Winged helix' DNA-binding domain"/>
    <property type="match status" value="1"/>
</dbReference>
<dbReference type="RefSeq" id="WP_284377270.1">
    <property type="nucleotide sequence ID" value="NZ_BSNN01000004.1"/>
</dbReference>
<accession>A0ABQ5VUN3</accession>
<dbReference type="InterPro" id="IPR013225">
    <property type="entry name" value="PaaX_C"/>
</dbReference>
<dbReference type="InterPro" id="IPR011965">
    <property type="entry name" value="PaaX_trns_reg"/>
</dbReference>
<feature type="domain" description="Transcriptional repressor PaaX-like C-terminal" evidence="2">
    <location>
        <begin position="187"/>
        <end position="259"/>
    </location>
</feature>
<dbReference type="Gene3D" id="1.20.58.1460">
    <property type="match status" value="1"/>
</dbReference>
<evidence type="ECO:0000313" key="4">
    <source>
        <dbReference type="Proteomes" id="UP001156694"/>
    </source>
</evidence>
<comment type="caution">
    <text evidence="3">The sequence shown here is derived from an EMBL/GenBank/DDBJ whole genome shotgun (WGS) entry which is preliminary data.</text>
</comment>